<dbReference type="OrthoDB" id="2962380at2"/>
<evidence type="ECO:0000256" key="1">
    <source>
        <dbReference type="SAM" id="Phobius"/>
    </source>
</evidence>
<gene>
    <name evidence="2" type="ORF">AM506_03215</name>
</gene>
<reference evidence="2 3" key="1">
    <citation type="submission" date="2015-08" db="EMBL/GenBank/DDBJ databases">
        <title>Draft Genome Sequence of Bacillus vietnamensis UCD-SED5.</title>
        <authorList>
            <person name="Lee R.D."/>
            <person name="Jospin G."/>
            <person name="Lang J.M."/>
            <person name="Coil D.A."/>
            <person name="Eisen J.A."/>
        </authorList>
    </citation>
    <scope>NUCLEOTIDE SEQUENCE [LARGE SCALE GENOMIC DNA]</scope>
    <source>
        <strain evidence="2 3">UCD-SED5</strain>
    </source>
</reference>
<keyword evidence="1" id="KW-1133">Transmembrane helix</keyword>
<feature type="transmembrane region" description="Helical" evidence="1">
    <location>
        <begin position="48"/>
        <end position="72"/>
    </location>
</feature>
<keyword evidence="1" id="KW-0812">Transmembrane</keyword>
<sequence>MNAFKGLLWKDFKTSSIWFYGWIAIIFLIFVIGLVIGHYVHEPSVTQIFLIMIGVFHFAFLPGIVCSMLRVEGKTQLWLHSPHSGLKLLSSKIIIAFIYSTLSLLVVDILGILTMVIFQEDSLFSYWPIKEGILFNLGVTIVGLYFSGWTIFLWTLYHSLSKYPSLKNIRWIVIAGFIIVYQSAVAFLMSIDRVERFFFETFTVKVSSGFFFSVGANEANAGFDAEMIPFPVMPFLFEGMIMIIVFIIACRLLDRKVEV</sequence>
<proteinExistence type="predicted"/>
<protein>
    <submittedName>
        <fullName evidence="2">Uncharacterized protein</fullName>
    </submittedName>
</protein>
<accession>A0A0P6WSW3</accession>
<feature type="transmembrane region" description="Helical" evidence="1">
    <location>
        <begin position="232"/>
        <end position="253"/>
    </location>
</feature>
<keyword evidence="1" id="KW-0472">Membrane</keyword>
<organism evidence="2 3">
    <name type="scientific">Rossellomorea vietnamensis</name>
    <dbReference type="NCBI Taxonomy" id="218284"/>
    <lineage>
        <taxon>Bacteria</taxon>
        <taxon>Bacillati</taxon>
        <taxon>Bacillota</taxon>
        <taxon>Bacilli</taxon>
        <taxon>Bacillales</taxon>
        <taxon>Bacillaceae</taxon>
        <taxon>Rossellomorea</taxon>
    </lineage>
</organism>
<feature type="transmembrane region" description="Helical" evidence="1">
    <location>
        <begin position="93"/>
        <end position="118"/>
    </location>
</feature>
<evidence type="ECO:0000313" key="2">
    <source>
        <dbReference type="EMBL" id="KPL60765.1"/>
    </source>
</evidence>
<evidence type="ECO:0000313" key="3">
    <source>
        <dbReference type="Proteomes" id="UP000050398"/>
    </source>
</evidence>
<dbReference type="PATRIC" id="fig|218284.4.peg.686"/>
<dbReference type="AlphaFoldDB" id="A0A0P6WSW3"/>
<comment type="caution">
    <text evidence="2">The sequence shown here is derived from an EMBL/GenBank/DDBJ whole genome shotgun (WGS) entry which is preliminary data.</text>
</comment>
<dbReference type="EMBL" id="LIXZ01000002">
    <property type="protein sequence ID" value="KPL60765.1"/>
    <property type="molecule type" value="Genomic_DNA"/>
</dbReference>
<dbReference type="RefSeq" id="WP_060670776.1">
    <property type="nucleotide sequence ID" value="NZ_LIXZ01000002.1"/>
</dbReference>
<feature type="transmembrane region" description="Helical" evidence="1">
    <location>
        <begin position="133"/>
        <end position="157"/>
    </location>
</feature>
<name>A0A0P6WSW3_9BACI</name>
<feature type="transmembrane region" description="Helical" evidence="1">
    <location>
        <begin position="169"/>
        <end position="191"/>
    </location>
</feature>
<dbReference type="Proteomes" id="UP000050398">
    <property type="component" value="Unassembled WGS sequence"/>
</dbReference>
<feature type="transmembrane region" description="Helical" evidence="1">
    <location>
        <begin position="17"/>
        <end position="36"/>
    </location>
</feature>